<feature type="compositionally biased region" description="Low complexity" evidence="1">
    <location>
        <begin position="12"/>
        <end position="34"/>
    </location>
</feature>
<feature type="compositionally biased region" description="Pro residues" evidence="1">
    <location>
        <begin position="35"/>
        <end position="48"/>
    </location>
</feature>
<keyword evidence="3" id="KW-1185">Reference proteome</keyword>
<evidence type="ECO:0000313" key="3">
    <source>
        <dbReference type="Proteomes" id="UP001055439"/>
    </source>
</evidence>
<feature type="compositionally biased region" description="Low complexity" evidence="1">
    <location>
        <begin position="53"/>
        <end position="67"/>
    </location>
</feature>
<dbReference type="OrthoDB" id="1931495at2759"/>
<evidence type="ECO:0000313" key="2">
    <source>
        <dbReference type="EMBL" id="URE41594.1"/>
    </source>
</evidence>
<dbReference type="Proteomes" id="UP001055439">
    <property type="component" value="Chromosome 8"/>
</dbReference>
<feature type="compositionally biased region" description="Basic residues" evidence="1">
    <location>
        <begin position="73"/>
        <end position="95"/>
    </location>
</feature>
<feature type="compositionally biased region" description="Basic residues" evidence="1">
    <location>
        <begin position="1"/>
        <end position="10"/>
    </location>
</feature>
<feature type="region of interest" description="Disordered" evidence="1">
    <location>
        <begin position="1"/>
        <end position="95"/>
    </location>
</feature>
<dbReference type="AlphaFoldDB" id="A0A9E7HWG2"/>
<gene>
    <name evidence="2" type="ORF">MUK42_34525</name>
</gene>
<organism evidence="2 3">
    <name type="scientific">Musa troglodytarum</name>
    <name type="common">fe'i banana</name>
    <dbReference type="NCBI Taxonomy" id="320322"/>
    <lineage>
        <taxon>Eukaryota</taxon>
        <taxon>Viridiplantae</taxon>
        <taxon>Streptophyta</taxon>
        <taxon>Embryophyta</taxon>
        <taxon>Tracheophyta</taxon>
        <taxon>Spermatophyta</taxon>
        <taxon>Magnoliopsida</taxon>
        <taxon>Liliopsida</taxon>
        <taxon>Zingiberales</taxon>
        <taxon>Musaceae</taxon>
        <taxon>Musa</taxon>
    </lineage>
</organism>
<proteinExistence type="predicted"/>
<name>A0A9E7HWG2_9LILI</name>
<protein>
    <submittedName>
        <fullName evidence="2">Uncharacterized protein</fullName>
    </submittedName>
</protein>
<sequence length="95" mass="10593">MIGRDRKRCNNPRSTSSITTFSTITTTTSHSSYSLPPPSPPLPSPPPIRFIQSSPPSSLQSDSSPHPLFRLLPGHKNKTGMRTKSQKKKKKMFLF</sequence>
<evidence type="ECO:0000256" key="1">
    <source>
        <dbReference type="SAM" id="MobiDB-lite"/>
    </source>
</evidence>
<dbReference type="EMBL" id="CP097510">
    <property type="protein sequence ID" value="URE41594.1"/>
    <property type="molecule type" value="Genomic_DNA"/>
</dbReference>
<accession>A0A9E7HWG2</accession>
<reference evidence="2" key="1">
    <citation type="submission" date="2022-05" db="EMBL/GenBank/DDBJ databases">
        <title>The Musa troglodytarum L. genome provides insights into the mechanism of non-climacteric behaviour and enrichment of carotenoids.</title>
        <authorList>
            <person name="Wang J."/>
        </authorList>
    </citation>
    <scope>NUCLEOTIDE SEQUENCE</scope>
    <source>
        <tissue evidence="2">Leaf</tissue>
    </source>
</reference>